<dbReference type="PANTHER" id="PTHR42877:SF4">
    <property type="entry name" value="FAD_NAD(P)-BINDING DOMAIN-CONTAINING PROTEIN-RELATED"/>
    <property type="match status" value="1"/>
</dbReference>
<protein>
    <submittedName>
        <fullName evidence="2">Predicted flavoprotein CzcO associated with the cation diffusion facilitator CzcD</fullName>
    </submittedName>
</protein>
<name>A0A1G9NH18_9PSEU</name>
<dbReference type="Proteomes" id="UP000199682">
    <property type="component" value="Unassembled WGS sequence"/>
</dbReference>
<dbReference type="InterPro" id="IPR036188">
    <property type="entry name" value="FAD/NAD-bd_sf"/>
</dbReference>
<dbReference type="InterPro" id="IPR051209">
    <property type="entry name" value="FAD-bind_Monooxygenase_sf"/>
</dbReference>
<dbReference type="SUPFAM" id="SSF51905">
    <property type="entry name" value="FAD/NAD(P)-binding domain"/>
    <property type="match status" value="2"/>
</dbReference>
<dbReference type="PANTHER" id="PTHR42877">
    <property type="entry name" value="L-ORNITHINE N(5)-MONOOXYGENASE-RELATED"/>
    <property type="match status" value="1"/>
</dbReference>
<dbReference type="EMBL" id="FNET01000014">
    <property type="protein sequence ID" value="SDL85643.1"/>
    <property type="molecule type" value="Genomic_DNA"/>
</dbReference>
<dbReference type="Gene3D" id="3.50.50.60">
    <property type="entry name" value="FAD/NAD(P)-binding domain"/>
    <property type="match status" value="2"/>
</dbReference>
<dbReference type="RefSeq" id="WP_090010084.1">
    <property type="nucleotide sequence ID" value="NZ_FNET01000014.1"/>
</dbReference>
<dbReference type="Pfam" id="PF13738">
    <property type="entry name" value="Pyr_redox_3"/>
    <property type="match status" value="1"/>
</dbReference>
<dbReference type="PRINTS" id="PR00368">
    <property type="entry name" value="FADPNR"/>
</dbReference>
<dbReference type="PRINTS" id="PR00411">
    <property type="entry name" value="PNDRDTASEI"/>
</dbReference>
<accession>A0A1G9NH18</accession>
<evidence type="ECO:0000256" key="1">
    <source>
        <dbReference type="SAM" id="MobiDB-lite"/>
    </source>
</evidence>
<reference evidence="3" key="1">
    <citation type="submission" date="2016-10" db="EMBL/GenBank/DDBJ databases">
        <authorList>
            <person name="Varghese N."/>
            <person name="Submissions S."/>
        </authorList>
    </citation>
    <scope>NUCLEOTIDE SEQUENCE [LARGE SCALE GENOMIC DNA]</scope>
    <source>
        <strain evidence="3">DSM 44796</strain>
    </source>
</reference>
<gene>
    <name evidence="2" type="ORF">SAMN04488074_11422</name>
</gene>
<proteinExistence type="predicted"/>
<sequence>MAPQYDAVVVGAGFGGMGAAIELKRLGLHDLLILEREDDLGGTWHVNRYPGLAVDIPSSTYSYSFEPNPHWSRLFAPGAELKRYAEHVAVKYGLRPLMRFGVTVNGARWRDDHWEVVAGEETFTARYLVTATGFLSMPKTPDIAGIESFQGEVVHTAAWEPCHLAGKRVAVIGTGATAVQLIPELARQASALTVYQRTPIWVSPKPDYPIPPAVRTLFARLPFAQRAVRWLGSAVLELMMISGVVRYKQLRVVNRLAERWCRLHLRRQVRDPELRRRLTPDYSFGCKRPTFSNDYFRTFTRPHVRLETSAIERVDASGIVTAEGRAEVDVLVLATGFDLWDTNFPAFEVIGREGRDLGAWWRENRFQAYEGVTVPGFPNYLSLNSPYSYSGLSYFTTIECQMTHMRRLFTAMRSRGSSVFEVTRRANDEFLDRMRAKVVQNTVFSLGQCATARSYYFNQHGEATLLRPTSTMSAHRAANSFPLSDYDFSPIRVTRTGRAGDPAGRPGRSTAPRPAGNPVS</sequence>
<feature type="compositionally biased region" description="Low complexity" evidence="1">
    <location>
        <begin position="494"/>
        <end position="508"/>
    </location>
</feature>
<evidence type="ECO:0000313" key="2">
    <source>
        <dbReference type="EMBL" id="SDL85643.1"/>
    </source>
</evidence>
<dbReference type="AlphaFoldDB" id="A0A1G9NH18"/>
<organism evidence="2 3">
    <name type="scientific">Lentzea albidocapillata subsp. violacea</name>
    <dbReference type="NCBI Taxonomy" id="128104"/>
    <lineage>
        <taxon>Bacteria</taxon>
        <taxon>Bacillati</taxon>
        <taxon>Actinomycetota</taxon>
        <taxon>Actinomycetes</taxon>
        <taxon>Pseudonocardiales</taxon>
        <taxon>Pseudonocardiaceae</taxon>
        <taxon>Lentzea</taxon>
    </lineage>
</organism>
<evidence type="ECO:0000313" key="3">
    <source>
        <dbReference type="Proteomes" id="UP000199682"/>
    </source>
</evidence>
<feature type="region of interest" description="Disordered" evidence="1">
    <location>
        <begin position="494"/>
        <end position="520"/>
    </location>
</feature>